<sequence length="91" mass="10817">MSLKNLIQLGFNTNHKWLKSRRNLWCEGANRRENLRLDEPSRTQSLIWVYTCLNHAKWVRVRLCMSLWIITCAITVRIVGRRINSNMFISA</sequence>
<protein>
    <submittedName>
        <fullName evidence="2">Uncharacterized protein</fullName>
    </submittedName>
</protein>
<dbReference type="EMBL" id="CAMPGE010006993">
    <property type="protein sequence ID" value="CAI2365916.1"/>
    <property type="molecule type" value="Genomic_DNA"/>
</dbReference>
<evidence type="ECO:0000313" key="2">
    <source>
        <dbReference type="EMBL" id="CAI2365916.1"/>
    </source>
</evidence>
<evidence type="ECO:0000256" key="1">
    <source>
        <dbReference type="SAM" id="Phobius"/>
    </source>
</evidence>
<keyword evidence="1" id="KW-0812">Transmembrane</keyword>
<accession>A0AAD1UB47</accession>
<proteinExistence type="predicted"/>
<organism evidence="2 3">
    <name type="scientific">Euplotes crassus</name>
    <dbReference type="NCBI Taxonomy" id="5936"/>
    <lineage>
        <taxon>Eukaryota</taxon>
        <taxon>Sar</taxon>
        <taxon>Alveolata</taxon>
        <taxon>Ciliophora</taxon>
        <taxon>Intramacronucleata</taxon>
        <taxon>Spirotrichea</taxon>
        <taxon>Hypotrichia</taxon>
        <taxon>Euplotida</taxon>
        <taxon>Euplotidae</taxon>
        <taxon>Moneuplotes</taxon>
    </lineage>
</organism>
<keyword evidence="1" id="KW-0472">Membrane</keyword>
<name>A0AAD1UB47_EUPCR</name>
<dbReference type="AlphaFoldDB" id="A0AAD1UB47"/>
<feature type="transmembrane region" description="Helical" evidence="1">
    <location>
        <begin position="59"/>
        <end position="80"/>
    </location>
</feature>
<comment type="caution">
    <text evidence="2">The sequence shown here is derived from an EMBL/GenBank/DDBJ whole genome shotgun (WGS) entry which is preliminary data.</text>
</comment>
<evidence type="ECO:0000313" key="3">
    <source>
        <dbReference type="Proteomes" id="UP001295684"/>
    </source>
</evidence>
<keyword evidence="3" id="KW-1185">Reference proteome</keyword>
<dbReference type="Proteomes" id="UP001295684">
    <property type="component" value="Unassembled WGS sequence"/>
</dbReference>
<reference evidence="2" key="1">
    <citation type="submission" date="2023-07" db="EMBL/GenBank/DDBJ databases">
        <authorList>
            <consortium name="AG Swart"/>
            <person name="Singh M."/>
            <person name="Singh A."/>
            <person name="Seah K."/>
            <person name="Emmerich C."/>
        </authorList>
    </citation>
    <scope>NUCLEOTIDE SEQUENCE</scope>
    <source>
        <strain evidence="2">DP1</strain>
    </source>
</reference>
<gene>
    <name evidence="2" type="ORF">ECRASSUSDP1_LOCUS7185</name>
</gene>
<keyword evidence="1" id="KW-1133">Transmembrane helix</keyword>